<proteinExistence type="predicted"/>
<accession>A0A915HQS4</accession>
<evidence type="ECO:0000313" key="1">
    <source>
        <dbReference type="Proteomes" id="UP000887565"/>
    </source>
</evidence>
<evidence type="ECO:0000313" key="2">
    <source>
        <dbReference type="WBParaSite" id="nRc.2.0.1.t04074-RA"/>
    </source>
</evidence>
<name>A0A915HQS4_ROMCU</name>
<dbReference type="AlphaFoldDB" id="A0A915HQS4"/>
<sequence>MRVNGARNDKPYSRAAAQPRRYVLAKRPRGYLAKFVIQPRGCLATTLPNLTQKSKIVVFLSIFDKLLTTDP</sequence>
<reference evidence="2" key="1">
    <citation type="submission" date="2022-11" db="UniProtKB">
        <authorList>
            <consortium name="WormBaseParasite"/>
        </authorList>
    </citation>
    <scope>IDENTIFICATION</scope>
</reference>
<dbReference type="Proteomes" id="UP000887565">
    <property type="component" value="Unplaced"/>
</dbReference>
<keyword evidence="1" id="KW-1185">Reference proteome</keyword>
<dbReference type="WBParaSite" id="nRc.2.0.1.t04074-RA">
    <property type="protein sequence ID" value="nRc.2.0.1.t04074-RA"/>
    <property type="gene ID" value="nRc.2.0.1.g04074"/>
</dbReference>
<organism evidence="1 2">
    <name type="scientific">Romanomermis culicivorax</name>
    <name type="common">Nematode worm</name>
    <dbReference type="NCBI Taxonomy" id="13658"/>
    <lineage>
        <taxon>Eukaryota</taxon>
        <taxon>Metazoa</taxon>
        <taxon>Ecdysozoa</taxon>
        <taxon>Nematoda</taxon>
        <taxon>Enoplea</taxon>
        <taxon>Dorylaimia</taxon>
        <taxon>Mermithida</taxon>
        <taxon>Mermithoidea</taxon>
        <taxon>Mermithidae</taxon>
        <taxon>Romanomermis</taxon>
    </lineage>
</organism>
<protein>
    <submittedName>
        <fullName evidence="2">Uncharacterized protein</fullName>
    </submittedName>
</protein>